<gene>
    <name evidence="1" type="ORF">ERS013200_01319</name>
</gene>
<sequence length="117" mass="13844">MQLTETINDFAKALTHLCNHLAPQLAVTFNHAGNRIKGQTFTGEKLFCFRFIFNHHDRHLRIHFKVTGMTGDVRNQHKVAFLILYERGITNIRTTLRIDCRQLQRFTLLTELFDFWL</sequence>
<evidence type="ECO:0000313" key="2">
    <source>
        <dbReference type="Proteomes" id="UP000041770"/>
    </source>
</evidence>
<dbReference type="Proteomes" id="UP000041770">
    <property type="component" value="Unassembled WGS sequence"/>
</dbReference>
<protein>
    <submittedName>
        <fullName evidence="1">Uncharacterized protein</fullName>
    </submittedName>
</protein>
<proteinExistence type="predicted"/>
<dbReference type="AlphaFoldDB" id="A0A655YHY0"/>
<accession>A0A655YHY0</accession>
<evidence type="ECO:0000313" key="1">
    <source>
        <dbReference type="EMBL" id="CSC39708.1"/>
    </source>
</evidence>
<reference evidence="1 2" key="1">
    <citation type="submission" date="2015-07" db="EMBL/GenBank/DDBJ databases">
        <authorList>
            <consortium name="Pathogen Informatics"/>
        </authorList>
    </citation>
    <scope>NUCLEOTIDE SEQUENCE [LARGE SCALE GENOMIC DNA]</scope>
    <source>
        <strain evidence="1 2">A316</strain>
    </source>
</reference>
<organism evidence="1 2">
    <name type="scientific">Vibrio cholerae</name>
    <dbReference type="NCBI Taxonomy" id="666"/>
    <lineage>
        <taxon>Bacteria</taxon>
        <taxon>Pseudomonadati</taxon>
        <taxon>Pseudomonadota</taxon>
        <taxon>Gammaproteobacteria</taxon>
        <taxon>Vibrionales</taxon>
        <taxon>Vibrionaceae</taxon>
        <taxon>Vibrio</taxon>
    </lineage>
</organism>
<name>A0A655YHY0_VIBCL</name>
<dbReference type="EMBL" id="CWQY01000006">
    <property type="protein sequence ID" value="CSC39708.1"/>
    <property type="molecule type" value="Genomic_DNA"/>
</dbReference>